<keyword evidence="1" id="KW-0479">Metal-binding</keyword>
<dbReference type="Gene3D" id="3.10.180.10">
    <property type="entry name" value="2,3-Dihydroxybiphenyl 1,2-Dioxygenase, domain 1"/>
    <property type="match status" value="1"/>
</dbReference>
<protein>
    <recommendedName>
        <fullName evidence="3">VOC domain-containing protein</fullName>
    </recommendedName>
</protein>
<organism evidence="4 5">
    <name type="scientific">Corynebacterium variabile (strain DSM 44702 / CIP 107183 / JCM 12073 / NCIMB 30131)</name>
    <name type="common">Corynebacterium mooreparkense</name>
    <dbReference type="NCBI Taxonomy" id="858619"/>
    <lineage>
        <taxon>Bacteria</taxon>
        <taxon>Bacillati</taxon>
        <taxon>Actinomycetota</taxon>
        <taxon>Actinomycetes</taxon>
        <taxon>Mycobacteriales</taxon>
        <taxon>Corynebacteriaceae</taxon>
        <taxon>Corynebacterium</taxon>
    </lineage>
</organism>
<dbReference type="PANTHER" id="PTHR43048:SF5">
    <property type="entry name" value="BLR5325 PROTEIN"/>
    <property type="match status" value="1"/>
</dbReference>
<evidence type="ECO:0000256" key="1">
    <source>
        <dbReference type="ARBA" id="ARBA00022723"/>
    </source>
</evidence>
<dbReference type="PANTHER" id="PTHR43048">
    <property type="entry name" value="METHYLMALONYL-COA EPIMERASE"/>
    <property type="match status" value="1"/>
</dbReference>
<gene>
    <name evidence="4" type="ordered locus">CVAR_2960</name>
</gene>
<dbReference type="KEGG" id="cva:CVAR_2960"/>
<feature type="domain" description="VOC" evidence="3">
    <location>
        <begin position="114"/>
        <end position="251"/>
    </location>
</feature>
<dbReference type="PROSITE" id="PS51819">
    <property type="entry name" value="VOC"/>
    <property type="match status" value="1"/>
</dbReference>
<evidence type="ECO:0000259" key="3">
    <source>
        <dbReference type="PROSITE" id="PS51819"/>
    </source>
</evidence>
<dbReference type="CDD" id="cd08353">
    <property type="entry name" value="VOC_like"/>
    <property type="match status" value="1"/>
</dbReference>
<reference evidence="4 5" key="1">
    <citation type="journal article" date="2011" name="BMC Genomics">
        <title>Complete genome sequence of Corynebacterium variabile DSM 44702 isolated from the surface of smear-ripened cheeses and insights into cheese ripening and flavor generation.</title>
        <authorList>
            <person name="Schroeder J."/>
            <person name="Maus I."/>
            <person name="Trost E."/>
            <person name="Tauch A."/>
        </authorList>
    </citation>
    <scope>NUCLEOTIDE SEQUENCE [LARGE SCALE GENOMIC DNA]</scope>
    <source>
        <strain evidence="5">DSM 44702 / JCM 12073 / NCIMB 30131</strain>
    </source>
</reference>
<dbReference type="EMBL" id="CP002917">
    <property type="protein sequence ID" value="AEK38302.1"/>
    <property type="molecule type" value="Genomic_DNA"/>
</dbReference>
<evidence type="ECO:0000313" key="5">
    <source>
        <dbReference type="Proteomes" id="UP000006659"/>
    </source>
</evidence>
<proteinExistence type="predicted"/>
<dbReference type="SUPFAM" id="SSF54593">
    <property type="entry name" value="Glyoxalase/Bleomycin resistance protein/Dihydroxybiphenyl dioxygenase"/>
    <property type="match status" value="1"/>
</dbReference>
<dbReference type="InterPro" id="IPR029068">
    <property type="entry name" value="Glyas_Bleomycin-R_OHBP_Dase"/>
</dbReference>
<dbReference type="HOGENOM" id="CLU_1060572_0_0_11"/>
<dbReference type="AlphaFoldDB" id="G0HI40"/>
<dbReference type="InterPro" id="IPR051785">
    <property type="entry name" value="MMCE/EMCE_epimerase"/>
</dbReference>
<dbReference type="GO" id="GO:0046872">
    <property type="term" value="F:metal ion binding"/>
    <property type="evidence" value="ECO:0007669"/>
    <property type="project" value="UniProtKB-KW"/>
</dbReference>
<accession>G0HI40</accession>
<sequence>MSPAAPGPGGDRGSSWQGGALHEDAVGSTVRNRSGALQDALTRVLYRYRNHGRSGVGRAFSCSAATHVRVLGSQDGFPRVFHPAIPRCRHCIGRRKWWHPAEPLPRYRGPMSVRLENVGIAVSDLDATVSFFTDLGLTLLGTDEVSGEWADTAVGLDGNHARIALLGTPDGHGRIELFEYTHPAAIPTGPTLPHEIGMHRIALQVDDLDAALEVAAGHGCLPLRGVADYQGVYRLTYLRGPDGILVMLAEDLQRQTPADPEE</sequence>
<dbReference type="InterPro" id="IPR004360">
    <property type="entry name" value="Glyas_Fos-R_dOase_dom"/>
</dbReference>
<feature type="region of interest" description="Disordered" evidence="2">
    <location>
        <begin position="1"/>
        <end position="20"/>
    </location>
</feature>
<dbReference type="InterPro" id="IPR037523">
    <property type="entry name" value="VOC_core"/>
</dbReference>
<dbReference type="eggNOG" id="COG0346">
    <property type="taxonomic scope" value="Bacteria"/>
</dbReference>
<dbReference type="GO" id="GO:0004493">
    <property type="term" value="F:methylmalonyl-CoA epimerase activity"/>
    <property type="evidence" value="ECO:0007669"/>
    <property type="project" value="TreeGrafter"/>
</dbReference>
<dbReference type="STRING" id="858619.CVAR_2960"/>
<dbReference type="Proteomes" id="UP000006659">
    <property type="component" value="Chromosome"/>
</dbReference>
<evidence type="ECO:0000256" key="2">
    <source>
        <dbReference type="SAM" id="MobiDB-lite"/>
    </source>
</evidence>
<evidence type="ECO:0000313" key="4">
    <source>
        <dbReference type="EMBL" id="AEK38302.1"/>
    </source>
</evidence>
<dbReference type="Pfam" id="PF00903">
    <property type="entry name" value="Glyoxalase"/>
    <property type="match status" value="1"/>
</dbReference>
<dbReference type="GO" id="GO:0046491">
    <property type="term" value="P:L-methylmalonyl-CoA metabolic process"/>
    <property type="evidence" value="ECO:0007669"/>
    <property type="project" value="TreeGrafter"/>
</dbReference>
<name>G0HI40_CORVD</name>